<dbReference type="InterPro" id="IPR050832">
    <property type="entry name" value="Bact_Acetyltransf"/>
</dbReference>
<reference evidence="4" key="1">
    <citation type="submission" date="2019-11" db="EMBL/GenBank/DDBJ databases">
        <authorList>
            <person name="Feng L."/>
        </authorList>
    </citation>
    <scope>NUCLEOTIDE SEQUENCE</scope>
    <source>
        <strain evidence="4">AundefinedLFYP135</strain>
    </source>
</reference>
<dbReference type="SUPFAM" id="SSF55729">
    <property type="entry name" value="Acyl-CoA N-acyltransferases (Nat)"/>
    <property type="match status" value="1"/>
</dbReference>
<dbReference type="EMBL" id="CACRSL010000003">
    <property type="protein sequence ID" value="VYT00478.1"/>
    <property type="molecule type" value="Genomic_DNA"/>
</dbReference>
<evidence type="ECO:0000259" key="3">
    <source>
        <dbReference type="PROSITE" id="PS51186"/>
    </source>
</evidence>
<proteinExistence type="predicted"/>
<dbReference type="CDD" id="cd04301">
    <property type="entry name" value="NAT_SF"/>
    <property type="match status" value="1"/>
</dbReference>
<evidence type="ECO:0000256" key="1">
    <source>
        <dbReference type="ARBA" id="ARBA00022679"/>
    </source>
</evidence>
<dbReference type="PANTHER" id="PTHR43877">
    <property type="entry name" value="AMINOALKYLPHOSPHONATE N-ACETYLTRANSFERASE-RELATED-RELATED"/>
    <property type="match status" value="1"/>
</dbReference>
<dbReference type="InterPro" id="IPR016181">
    <property type="entry name" value="Acyl_CoA_acyltransferase"/>
</dbReference>
<dbReference type="InterPro" id="IPR000182">
    <property type="entry name" value="GNAT_dom"/>
</dbReference>
<protein>
    <submittedName>
        <fullName evidence="4">N-acetylglutamate synthase</fullName>
    </submittedName>
</protein>
<dbReference type="Pfam" id="PF00583">
    <property type="entry name" value="Acetyltransf_1"/>
    <property type="match status" value="1"/>
</dbReference>
<name>A0A6N2T417_9FIRM</name>
<gene>
    <name evidence="4" type="ORF">AULFYP135_01255</name>
</gene>
<keyword evidence="1" id="KW-0808">Transferase</keyword>
<dbReference type="Gene3D" id="3.40.630.30">
    <property type="match status" value="1"/>
</dbReference>
<dbReference type="AlphaFoldDB" id="A0A6N2T417"/>
<feature type="domain" description="N-acetyltransferase" evidence="3">
    <location>
        <begin position="5"/>
        <end position="140"/>
    </location>
</feature>
<dbReference type="GO" id="GO:0016747">
    <property type="term" value="F:acyltransferase activity, transferring groups other than amino-acyl groups"/>
    <property type="evidence" value="ECO:0007669"/>
    <property type="project" value="InterPro"/>
</dbReference>
<keyword evidence="2" id="KW-0012">Acyltransferase</keyword>
<dbReference type="PROSITE" id="PS51186">
    <property type="entry name" value="GNAT"/>
    <property type="match status" value="1"/>
</dbReference>
<evidence type="ECO:0000256" key="2">
    <source>
        <dbReference type="ARBA" id="ARBA00023315"/>
    </source>
</evidence>
<sequence>MYDSIVTRPATWADLPACLEVEHAAMKANHYLADVADLYFNGTVGDLTVAEVDGKIVGIGKLTLLYDGSAWLETLRVDPSYQGNGVGKAIYRRYLEEAAELNAPALRMYTGVKNAVSAGLARRHGFTIHCTCREMTLRLDDSPILETRFHRVGQDTACRLLAPLADAWRGFLCFNRTFYAMNEPLYRGLAYEGKVYREEASGSILVAGTRFQHKKALHVALVEGDVDRCIAAAKTIARERGIPQLTVMFPYDNQVLEEKLASLGFETAPSDFISMGMYR</sequence>
<organism evidence="4">
    <name type="scientific">uncultured Anaerotruncus sp</name>
    <dbReference type="NCBI Taxonomy" id="905011"/>
    <lineage>
        <taxon>Bacteria</taxon>
        <taxon>Bacillati</taxon>
        <taxon>Bacillota</taxon>
        <taxon>Clostridia</taxon>
        <taxon>Eubacteriales</taxon>
        <taxon>Oscillospiraceae</taxon>
        <taxon>Anaerotruncus</taxon>
        <taxon>environmental samples</taxon>
    </lineage>
</organism>
<evidence type="ECO:0000313" key="4">
    <source>
        <dbReference type="EMBL" id="VYT00478.1"/>
    </source>
</evidence>
<dbReference type="PANTHER" id="PTHR43877:SF2">
    <property type="entry name" value="AMINOALKYLPHOSPHONATE N-ACETYLTRANSFERASE-RELATED"/>
    <property type="match status" value="1"/>
</dbReference>
<accession>A0A6N2T417</accession>